<comment type="caution">
    <text evidence="2">The sequence shown here is derived from an EMBL/GenBank/DDBJ whole genome shotgun (WGS) entry which is preliminary data.</text>
</comment>
<proteinExistence type="predicted"/>
<organism evidence="2 3">
    <name type="scientific">Chitiniphilus shinanonensis</name>
    <dbReference type="NCBI Taxonomy" id="553088"/>
    <lineage>
        <taxon>Bacteria</taxon>
        <taxon>Pseudomonadati</taxon>
        <taxon>Pseudomonadota</taxon>
        <taxon>Betaproteobacteria</taxon>
        <taxon>Neisseriales</taxon>
        <taxon>Chitinibacteraceae</taxon>
        <taxon>Chitiniphilus</taxon>
    </lineage>
</organism>
<feature type="domain" description="FecR N-terminal" evidence="1">
    <location>
        <begin position="10"/>
        <end position="50"/>
    </location>
</feature>
<dbReference type="Proteomes" id="UP001156836">
    <property type="component" value="Unassembled WGS sequence"/>
</dbReference>
<gene>
    <name evidence="2" type="ORF">GCM10007860_34480</name>
</gene>
<protein>
    <recommendedName>
        <fullName evidence="1">FecR N-terminal domain-containing protein</fullName>
    </recommendedName>
</protein>
<evidence type="ECO:0000313" key="3">
    <source>
        <dbReference type="Proteomes" id="UP001156836"/>
    </source>
</evidence>
<keyword evidence="3" id="KW-1185">Reference proteome</keyword>
<evidence type="ECO:0000259" key="1">
    <source>
        <dbReference type="Pfam" id="PF16220"/>
    </source>
</evidence>
<name>A0ABQ6BY13_9NEIS</name>
<accession>A0ABQ6BY13</accession>
<dbReference type="EMBL" id="BSOZ01000118">
    <property type="protein sequence ID" value="GLS06272.1"/>
    <property type="molecule type" value="Genomic_DNA"/>
</dbReference>
<reference evidence="3" key="1">
    <citation type="journal article" date="2019" name="Int. J. Syst. Evol. Microbiol.">
        <title>The Global Catalogue of Microorganisms (GCM) 10K type strain sequencing project: providing services to taxonomists for standard genome sequencing and annotation.</title>
        <authorList>
            <consortium name="The Broad Institute Genomics Platform"/>
            <consortium name="The Broad Institute Genome Sequencing Center for Infectious Disease"/>
            <person name="Wu L."/>
            <person name="Ma J."/>
        </authorList>
    </citation>
    <scope>NUCLEOTIDE SEQUENCE [LARGE SCALE GENOMIC DNA]</scope>
    <source>
        <strain evidence="3">NBRC 104970</strain>
    </source>
</reference>
<dbReference type="RefSeq" id="WP_018748837.1">
    <property type="nucleotide sequence ID" value="NZ_BSOZ01000118.1"/>
</dbReference>
<dbReference type="InterPro" id="IPR032623">
    <property type="entry name" value="FecR_N"/>
</dbReference>
<evidence type="ECO:0000313" key="2">
    <source>
        <dbReference type="EMBL" id="GLS06272.1"/>
    </source>
</evidence>
<sequence length="74" mass="8490">MQHDPIWEVAWGWVTRQHEGTLDDAAQAEFANWLHADPQHRRSYDDAARLWRLTGLVPPANELDAPGCPSDDER</sequence>
<dbReference type="Pfam" id="PF16220">
    <property type="entry name" value="DUF4880"/>
    <property type="match status" value="1"/>
</dbReference>